<dbReference type="EMBL" id="JABVXQ010000001">
    <property type="protein sequence ID" value="KAF6130879.1"/>
    <property type="molecule type" value="Genomic_DNA"/>
</dbReference>
<comment type="caution">
    <text evidence="1">The sequence shown here is derived from an EMBL/GenBank/DDBJ whole genome shotgun (WGS) entry which is preliminary data.</text>
</comment>
<evidence type="ECO:0000313" key="1">
    <source>
        <dbReference type="EMBL" id="KAF6130879.1"/>
    </source>
</evidence>
<dbReference type="AlphaFoldDB" id="A0A834EVM8"/>
<accession>A0A834EVM8</accession>
<gene>
    <name evidence="1" type="ORF">HJG60_007838</name>
</gene>
<name>A0A834EVM8_9CHIR</name>
<proteinExistence type="predicted"/>
<protein>
    <submittedName>
        <fullName evidence="1">Uncharacterized protein</fullName>
    </submittedName>
</protein>
<organism evidence="1 2">
    <name type="scientific">Phyllostomus discolor</name>
    <name type="common">pale spear-nosed bat</name>
    <dbReference type="NCBI Taxonomy" id="89673"/>
    <lineage>
        <taxon>Eukaryota</taxon>
        <taxon>Metazoa</taxon>
        <taxon>Chordata</taxon>
        <taxon>Craniata</taxon>
        <taxon>Vertebrata</taxon>
        <taxon>Euteleostomi</taxon>
        <taxon>Mammalia</taxon>
        <taxon>Eutheria</taxon>
        <taxon>Laurasiatheria</taxon>
        <taxon>Chiroptera</taxon>
        <taxon>Yangochiroptera</taxon>
        <taxon>Phyllostomidae</taxon>
        <taxon>Phyllostominae</taxon>
        <taxon>Phyllostomus</taxon>
    </lineage>
</organism>
<sequence>MCIHCVVQPTPAPLSGTHFIFHQRTLPSPALPAPGHHPSTSQFCELGPSGTSYRWDHAVFAFLSLTSFSGHGVLQVNPYCSLLGAPNNSLLGGPRPVCPFSLLTPRGRLPFPLFVIVEKAAVNLGCKHLFEILVSSNCENICMCYLFAKQIEIPRDKIQN</sequence>
<reference evidence="1 2" key="1">
    <citation type="journal article" date="2020" name="Nature">
        <title>Six reference-quality genomes reveal evolution of bat adaptations.</title>
        <authorList>
            <person name="Jebb D."/>
            <person name="Huang Z."/>
            <person name="Pippel M."/>
            <person name="Hughes G.M."/>
            <person name="Lavrichenko K."/>
            <person name="Devanna P."/>
            <person name="Winkler S."/>
            <person name="Jermiin L.S."/>
            <person name="Skirmuntt E.C."/>
            <person name="Katzourakis A."/>
            <person name="Burkitt-Gray L."/>
            <person name="Ray D.A."/>
            <person name="Sullivan K.A.M."/>
            <person name="Roscito J.G."/>
            <person name="Kirilenko B.M."/>
            <person name="Davalos L.M."/>
            <person name="Corthals A.P."/>
            <person name="Power M.L."/>
            <person name="Jones G."/>
            <person name="Ransome R.D."/>
            <person name="Dechmann D.K.N."/>
            <person name="Locatelli A.G."/>
            <person name="Puechmaille S.J."/>
            <person name="Fedrigo O."/>
            <person name="Jarvis E.D."/>
            <person name="Hiller M."/>
            <person name="Vernes S.C."/>
            <person name="Myers E.W."/>
            <person name="Teeling E.C."/>
        </authorList>
    </citation>
    <scope>NUCLEOTIDE SEQUENCE [LARGE SCALE GENOMIC DNA]</scope>
    <source>
        <strain evidence="1">Bat1K_MPI-CBG_1</strain>
    </source>
</reference>
<dbReference type="Proteomes" id="UP000664940">
    <property type="component" value="Unassembled WGS sequence"/>
</dbReference>
<evidence type="ECO:0000313" key="2">
    <source>
        <dbReference type="Proteomes" id="UP000664940"/>
    </source>
</evidence>